<evidence type="ECO:0000256" key="2">
    <source>
        <dbReference type="ARBA" id="ARBA00023125"/>
    </source>
</evidence>
<comment type="caution">
    <text evidence="6">The sequence shown here is derived from an EMBL/GenBank/DDBJ whole genome shotgun (WGS) entry which is preliminary data.</text>
</comment>
<evidence type="ECO:0000313" key="6">
    <source>
        <dbReference type="EMBL" id="MBM9433990.1"/>
    </source>
</evidence>
<feature type="compositionally biased region" description="Basic and acidic residues" evidence="4">
    <location>
        <begin position="189"/>
        <end position="211"/>
    </location>
</feature>
<dbReference type="PROSITE" id="PS01117">
    <property type="entry name" value="HTH_MARR_1"/>
    <property type="match status" value="1"/>
</dbReference>
<keyword evidence="1" id="KW-0805">Transcription regulation</keyword>
<dbReference type="InterPro" id="IPR036388">
    <property type="entry name" value="WH-like_DNA-bd_sf"/>
</dbReference>
<proteinExistence type="predicted"/>
<dbReference type="InterPro" id="IPR000835">
    <property type="entry name" value="HTH_MarR-typ"/>
</dbReference>
<dbReference type="RefSeq" id="WP_187997054.1">
    <property type="nucleotide sequence ID" value="NZ_JACEXG010000006.1"/>
</dbReference>
<keyword evidence="2" id="KW-0238">DNA-binding</keyword>
<keyword evidence="3" id="KW-0804">Transcription</keyword>
<dbReference type="Proteomes" id="UP000705983">
    <property type="component" value="Unassembled WGS sequence"/>
</dbReference>
<accession>A0ABS2TH65</accession>
<reference evidence="7" key="1">
    <citation type="submission" date="2021-02" db="EMBL/GenBank/DDBJ databases">
        <title>Leucobacter sp. CX169.</title>
        <authorList>
            <person name="Cheng Y."/>
        </authorList>
    </citation>
    <scope>NUCLEOTIDE SEQUENCE [LARGE SCALE GENOMIC DNA]</scope>
    <source>
        <strain evidence="7">JY899</strain>
    </source>
</reference>
<name>A0ABS2TH65_9ACTO</name>
<evidence type="ECO:0000259" key="5">
    <source>
        <dbReference type="PROSITE" id="PS50995"/>
    </source>
</evidence>
<keyword evidence="7" id="KW-1185">Reference proteome</keyword>
<organism evidence="6 7">
    <name type="scientific">Flaviflexus equikiangi</name>
    <dbReference type="NCBI Taxonomy" id="2758573"/>
    <lineage>
        <taxon>Bacteria</taxon>
        <taxon>Bacillati</taxon>
        <taxon>Actinomycetota</taxon>
        <taxon>Actinomycetes</taxon>
        <taxon>Actinomycetales</taxon>
        <taxon>Actinomycetaceae</taxon>
        <taxon>Flaviflexus</taxon>
    </lineage>
</organism>
<evidence type="ECO:0000313" key="7">
    <source>
        <dbReference type="Proteomes" id="UP000705983"/>
    </source>
</evidence>
<feature type="region of interest" description="Disordered" evidence="4">
    <location>
        <begin position="175"/>
        <end position="240"/>
    </location>
</feature>
<gene>
    <name evidence="6" type="ORF">JVW63_09820</name>
</gene>
<dbReference type="PROSITE" id="PS50995">
    <property type="entry name" value="HTH_MARR_2"/>
    <property type="match status" value="1"/>
</dbReference>
<dbReference type="InterPro" id="IPR036390">
    <property type="entry name" value="WH_DNA-bd_sf"/>
</dbReference>
<dbReference type="PANTHER" id="PTHR33164:SF43">
    <property type="entry name" value="HTH-TYPE TRANSCRIPTIONAL REPRESSOR YETL"/>
    <property type="match status" value="1"/>
</dbReference>
<evidence type="ECO:0000256" key="3">
    <source>
        <dbReference type="ARBA" id="ARBA00023163"/>
    </source>
</evidence>
<dbReference type="Gene3D" id="1.10.10.10">
    <property type="entry name" value="Winged helix-like DNA-binding domain superfamily/Winged helix DNA-binding domain"/>
    <property type="match status" value="1"/>
</dbReference>
<evidence type="ECO:0000256" key="4">
    <source>
        <dbReference type="SAM" id="MobiDB-lite"/>
    </source>
</evidence>
<feature type="compositionally biased region" description="Basic and acidic residues" evidence="4">
    <location>
        <begin position="218"/>
        <end position="240"/>
    </location>
</feature>
<dbReference type="InterPro" id="IPR039422">
    <property type="entry name" value="MarR/SlyA-like"/>
</dbReference>
<dbReference type="InterPro" id="IPR023187">
    <property type="entry name" value="Tscrpt_reg_MarR-type_CS"/>
</dbReference>
<dbReference type="SMART" id="SM00347">
    <property type="entry name" value="HTH_MARR"/>
    <property type="match status" value="1"/>
</dbReference>
<dbReference type="SUPFAM" id="SSF46785">
    <property type="entry name" value="Winged helix' DNA-binding domain"/>
    <property type="match status" value="1"/>
</dbReference>
<feature type="domain" description="HTH marR-type" evidence="5">
    <location>
        <begin position="3"/>
        <end position="134"/>
    </location>
</feature>
<dbReference type="EMBL" id="JAFFJS010000006">
    <property type="protein sequence ID" value="MBM9433990.1"/>
    <property type="molecule type" value="Genomic_DNA"/>
</dbReference>
<dbReference type="Pfam" id="PF01047">
    <property type="entry name" value="MarR"/>
    <property type="match status" value="1"/>
</dbReference>
<protein>
    <submittedName>
        <fullName evidence="6">MarR family transcriptional regulator</fullName>
    </submittedName>
</protein>
<evidence type="ECO:0000256" key="1">
    <source>
        <dbReference type="ARBA" id="ARBA00023015"/>
    </source>
</evidence>
<sequence>MTNDELMKKFRYAMHLMKPHGRGPRGPHHPAADPTRGQGRILAALKLQDNIPTKDLAFILGMRVASLNELLVKLEAAGLVTRSQSEEDRRVVLISLTEDGRSIEQLQPETPDAFAPLTDEQRAQLDEILDRMIDHLESLTEQSESSDLTSWTERARERLGEDRFEAWLKDAEKLGPDSPLHRFGRRRGIHDIDGGHHHGNREHRGGCEGKRHGGGKGRRGDCEGHGHEGHGHERRHGDHS</sequence>
<dbReference type="PANTHER" id="PTHR33164">
    <property type="entry name" value="TRANSCRIPTIONAL REGULATOR, MARR FAMILY"/>
    <property type="match status" value="1"/>
</dbReference>